<evidence type="ECO:0000256" key="1">
    <source>
        <dbReference type="SAM" id="MobiDB-lite"/>
    </source>
</evidence>
<reference evidence="2 3" key="1">
    <citation type="journal article" name="Sci. Rep.">
        <title>Genome-scale phylogenetic analyses confirm Olpidium as the closest living zoosporic fungus to the non-flagellated, terrestrial fungi.</title>
        <authorList>
            <person name="Chang Y."/>
            <person name="Rochon D."/>
            <person name="Sekimoto S."/>
            <person name="Wang Y."/>
            <person name="Chovatia M."/>
            <person name="Sandor L."/>
            <person name="Salamov A."/>
            <person name="Grigoriev I.V."/>
            <person name="Stajich J.E."/>
            <person name="Spatafora J.W."/>
        </authorList>
    </citation>
    <scope>NUCLEOTIDE SEQUENCE [LARGE SCALE GENOMIC DNA]</scope>
    <source>
        <strain evidence="2">S191</strain>
    </source>
</reference>
<organism evidence="2 3">
    <name type="scientific">Olpidium bornovanus</name>
    <dbReference type="NCBI Taxonomy" id="278681"/>
    <lineage>
        <taxon>Eukaryota</taxon>
        <taxon>Fungi</taxon>
        <taxon>Fungi incertae sedis</taxon>
        <taxon>Olpidiomycota</taxon>
        <taxon>Olpidiomycotina</taxon>
        <taxon>Olpidiomycetes</taxon>
        <taxon>Olpidiales</taxon>
        <taxon>Olpidiaceae</taxon>
        <taxon>Olpidium</taxon>
    </lineage>
</organism>
<proteinExistence type="predicted"/>
<gene>
    <name evidence="2" type="ORF">BJ554DRAFT_516</name>
</gene>
<dbReference type="EMBL" id="JAEFCI010007340">
    <property type="protein sequence ID" value="KAG5459121.1"/>
    <property type="molecule type" value="Genomic_DNA"/>
</dbReference>
<protein>
    <submittedName>
        <fullName evidence="2">Uncharacterized protein</fullName>
    </submittedName>
</protein>
<sequence>MLGFSSRSFIRASNWRSTDPAVATFCQTYRRRVEPEEDAARRDEEQRRLSVFVATEKALLNGYRSPILEHGAEERGEPLRAGAAPPFFVSYPTPSPPVPHARTGGGETG</sequence>
<name>A0A8H7ZTL7_9FUNG</name>
<keyword evidence="3" id="KW-1185">Reference proteome</keyword>
<dbReference type="AlphaFoldDB" id="A0A8H7ZTL7"/>
<accession>A0A8H7ZTL7</accession>
<comment type="caution">
    <text evidence="2">The sequence shown here is derived from an EMBL/GenBank/DDBJ whole genome shotgun (WGS) entry which is preliminary data.</text>
</comment>
<evidence type="ECO:0000313" key="3">
    <source>
        <dbReference type="Proteomes" id="UP000673691"/>
    </source>
</evidence>
<dbReference type="Proteomes" id="UP000673691">
    <property type="component" value="Unassembled WGS sequence"/>
</dbReference>
<evidence type="ECO:0000313" key="2">
    <source>
        <dbReference type="EMBL" id="KAG5459121.1"/>
    </source>
</evidence>
<feature type="region of interest" description="Disordered" evidence="1">
    <location>
        <begin position="83"/>
        <end position="109"/>
    </location>
</feature>